<dbReference type="Proteomes" id="UP001152607">
    <property type="component" value="Unassembled WGS sequence"/>
</dbReference>
<keyword evidence="4" id="KW-1185">Reference proteome</keyword>
<evidence type="ECO:0000256" key="1">
    <source>
        <dbReference type="SAM" id="MobiDB-lite"/>
    </source>
</evidence>
<evidence type="ECO:0000313" key="4">
    <source>
        <dbReference type="Proteomes" id="UP001152607"/>
    </source>
</evidence>
<feature type="compositionally biased region" description="Polar residues" evidence="1">
    <location>
        <begin position="1"/>
        <end position="14"/>
    </location>
</feature>
<evidence type="ECO:0000313" key="3">
    <source>
        <dbReference type="EMBL" id="CAI6248039.1"/>
    </source>
</evidence>
<sequence length="304" mass="34289">MNTWTTSSSSNQVVASGDDVPQAGLRDRRQQVPGRFFPEQPHPYHFHLLTGASENSFMDGNQIPHSLVYPWSPLNPRIEEGYQTTLPIHPAEQNHPTLNVPSQTMLHGGLDQSHVSHHRANSMTQSPNVFYEFGVGQYEYPPPMSEPSLEDVHDINDQFGAYPRSHPSSGGGGHIPARSMTGQLDSEANDEYPRYRHDNSEFLQAPSRDGSSSPSSSRRIRASSTTIPDELECTIDDCNARFHGEYRKSNLARHYRLRHDRGGRTYVCEGGCDDKVFKRQDARLKHYRRKHQHLALPAAVPRKG</sequence>
<feature type="domain" description="C2H2-type" evidence="2">
    <location>
        <begin position="266"/>
        <end position="291"/>
    </location>
</feature>
<proteinExistence type="predicted"/>
<name>A0A9W4U2W6_9PLEO</name>
<protein>
    <recommendedName>
        <fullName evidence="2">C2H2-type domain-containing protein</fullName>
    </recommendedName>
</protein>
<evidence type="ECO:0000259" key="2">
    <source>
        <dbReference type="SMART" id="SM00355"/>
    </source>
</evidence>
<dbReference type="InterPro" id="IPR013087">
    <property type="entry name" value="Znf_C2H2_type"/>
</dbReference>
<dbReference type="OrthoDB" id="3800855at2759"/>
<accession>A0A9W4U2W6</accession>
<feature type="compositionally biased region" description="Low complexity" evidence="1">
    <location>
        <begin position="207"/>
        <end position="217"/>
    </location>
</feature>
<reference evidence="3" key="1">
    <citation type="submission" date="2023-01" db="EMBL/GenBank/DDBJ databases">
        <authorList>
            <person name="Van Ghelder C."/>
            <person name="Rancurel C."/>
        </authorList>
    </citation>
    <scope>NUCLEOTIDE SEQUENCE</scope>
    <source>
        <strain evidence="3">CNCM I-4278</strain>
    </source>
</reference>
<dbReference type="SMART" id="SM00355">
    <property type="entry name" value="ZnF_C2H2"/>
    <property type="match status" value="2"/>
</dbReference>
<comment type="caution">
    <text evidence="3">The sequence shown here is derived from an EMBL/GenBank/DDBJ whole genome shotgun (WGS) entry which is preliminary data.</text>
</comment>
<dbReference type="EMBL" id="CAOQHR010000001">
    <property type="protein sequence ID" value="CAI6248039.1"/>
    <property type="molecule type" value="Genomic_DNA"/>
</dbReference>
<gene>
    <name evidence="3" type="ORF">PDIGIT_LOCUS852</name>
</gene>
<dbReference type="Gene3D" id="3.30.160.60">
    <property type="entry name" value="Classic Zinc Finger"/>
    <property type="match status" value="1"/>
</dbReference>
<feature type="domain" description="C2H2-type" evidence="2">
    <location>
        <begin position="231"/>
        <end position="259"/>
    </location>
</feature>
<dbReference type="AlphaFoldDB" id="A0A9W4U2W6"/>
<feature type="region of interest" description="Disordered" evidence="1">
    <location>
        <begin position="158"/>
        <end position="181"/>
    </location>
</feature>
<feature type="region of interest" description="Disordered" evidence="1">
    <location>
        <begin position="1"/>
        <end position="24"/>
    </location>
</feature>
<feature type="region of interest" description="Disordered" evidence="1">
    <location>
        <begin position="198"/>
        <end position="224"/>
    </location>
</feature>
<organism evidence="3 4">
    <name type="scientific">Periconia digitata</name>
    <dbReference type="NCBI Taxonomy" id="1303443"/>
    <lineage>
        <taxon>Eukaryota</taxon>
        <taxon>Fungi</taxon>
        <taxon>Dikarya</taxon>
        <taxon>Ascomycota</taxon>
        <taxon>Pezizomycotina</taxon>
        <taxon>Dothideomycetes</taxon>
        <taxon>Pleosporomycetidae</taxon>
        <taxon>Pleosporales</taxon>
        <taxon>Massarineae</taxon>
        <taxon>Periconiaceae</taxon>
        <taxon>Periconia</taxon>
    </lineage>
</organism>